<dbReference type="RefSeq" id="WP_203751934.1">
    <property type="nucleotide sequence ID" value="NZ_BONF01000033.1"/>
</dbReference>
<gene>
    <name evidence="5" type="ORF">Cba03nite_54860</name>
</gene>
<evidence type="ECO:0000313" key="5">
    <source>
        <dbReference type="EMBL" id="GIF84137.1"/>
    </source>
</evidence>
<dbReference type="Pfam" id="PF01326">
    <property type="entry name" value="PPDK_N"/>
    <property type="match status" value="1"/>
</dbReference>
<dbReference type="InterPro" id="IPR008279">
    <property type="entry name" value="PEP-util_enz_mobile_dom"/>
</dbReference>
<dbReference type="SUPFAM" id="SSF56059">
    <property type="entry name" value="Glutathione synthetase ATP-binding domain-like"/>
    <property type="match status" value="1"/>
</dbReference>
<dbReference type="Gene3D" id="3.30.470.20">
    <property type="entry name" value="ATP-grasp fold, B domain"/>
    <property type="match status" value="1"/>
</dbReference>
<comment type="caution">
    <text evidence="5">The sequence shown here is derived from an EMBL/GenBank/DDBJ whole genome shotgun (WGS) entry which is preliminary data.</text>
</comment>
<dbReference type="InterPro" id="IPR002192">
    <property type="entry name" value="PPDK_AMP/ATP-bd"/>
</dbReference>
<feature type="domain" description="PEP-utilising enzyme mobile" evidence="3">
    <location>
        <begin position="829"/>
        <end position="899"/>
    </location>
</feature>
<proteinExistence type="predicted"/>
<dbReference type="PANTHER" id="PTHR43615">
    <property type="entry name" value="PHOSPHOENOLPYRUVATE SYNTHASE-RELATED"/>
    <property type="match status" value="1"/>
</dbReference>
<dbReference type="Pfam" id="PF00391">
    <property type="entry name" value="PEP-utilizers"/>
    <property type="match status" value="1"/>
</dbReference>
<evidence type="ECO:0000256" key="1">
    <source>
        <dbReference type="ARBA" id="ARBA00022741"/>
    </source>
</evidence>
<feature type="domain" description="Pyruvate phosphate dikinase AMP/ATP-binding" evidence="4">
    <location>
        <begin position="32"/>
        <end position="328"/>
    </location>
</feature>
<reference evidence="5 6" key="1">
    <citation type="submission" date="2021-01" db="EMBL/GenBank/DDBJ databases">
        <title>Whole genome shotgun sequence of Catellatospora bangladeshensis NBRC 107357.</title>
        <authorList>
            <person name="Komaki H."/>
            <person name="Tamura T."/>
        </authorList>
    </citation>
    <scope>NUCLEOTIDE SEQUENCE [LARGE SCALE GENOMIC DNA]</scope>
    <source>
        <strain evidence="5 6">NBRC 107357</strain>
    </source>
</reference>
<dbReference type="EMBL" id="BONF01000033">
    <property type="protein sequence ID" value="GIF84137.1"/>
    <property type="molecule type" value="Genomic_DNA"/>
</dbReference>
<dbReference type="AlphaFoldDB" id="A0A8J3JFT9"/>
<dbReference type="SUPFAM" id="SSF52009">
    <property type="entry name" value="Phosphohistidine domain"/>
    <property type="match status" value="1"/>
</dbReference>
<dbReference type="Gene3D" id="3.50.30.10">
    <property type="entry name" value="Phosphohistidine domain"/>
    <property type="match status" value="1"/>
</dbReference>
<dbReference type="Proteomes" id="UP000601223">
    <property type="component" value="Unassembled WGS sequence"/>
</dbReference>
<protein>
    <submittedName>
        <fullName evidence="5">Phosphoenolpyruvate synthase</fullName>
    </submittedName>
</protein>
<dbReference type="InterPro" id="IPR013815">
    <property type="entry name" value="ATP_grasp_subdomain_1"/>
</dbReference>
<dbReference type="InterPro" id="IPR051549">
    <property type="entry name" value="PEP_Utilizing_Enz"/>
</dbReference>
<dbReference type="PANTHER" id="PTHR43615:SF1">
    <property type="entry name" value="PPDK_N DOMAIN-CONTAINING PROTEIN"/>
    <property type="match status" value="1"/>
</dbReference>
<dbReference type="InterPro" id="IPR036637">
    <property type="entry name" value="Phosphohistidine_dom_sf"/>
</dbReference>
<keyword evidence="1" id="KW-0547">Nucleotide-binding</keyword>
<name>A0A8J3JFT9_9ACTN</name>
<organism evidence="5 6">
    <name type="scientific">Catellatospora bangladeshensis</name>
    <dbReference type="NCBI Taxonomy" id="310355"/>
    <lineage>
        <taxon>Bacteria</taxon>
        <taxon>Bacillati</taxon>
        <taxon>Actinomycetota</taxon>
        <taxon>Actinomycetes</taxon>
        <taxon>Micromonosporales</taxon>
        <taxon>Micromonosporaceae</taxon>
        <taxon>Catellatospora</taxon>
    </lineage>
</organism>
<evidence type="ECO:0000259" key="3">
    <source>
        <dbReference type="Pfam" id="PF00391"/>
    </source>
</evidence>
<dbReference type="GO" id="GO:0005524">
    <property type="term" value="F:ATP binding"/>
    <property type="evidence" value="ECO:0007669"/>
    <property type="project" value="UniProtKB-KW"/>
</dbReference>
<evidence type="ECO:0000256" key="2">
    <source>
        <dbReference type="ARBA" id="ARBA00022840"/>
    </source>
</evidence>
<dbReference type="Gene3D" id="3.30.1490.20">
    <property type="entry name" value="ATP-grasp fold, A domain"/>
    <property type="match status" value="1"/>
</dbReference>
<dbReference type="FunFam" id="3.30.1490.20:FF:000010">
    <property type="entry name" value="Phosphoenolpyruvate synthase"/>
    <property type="match status" value="1"/>
</dbReference>
<accession>A0A8J3JFT9</accession>
<evidence type="ECO:0000259" key="4">
    <source>
        <dbReference type="Pfam" id="PF01326"/>
    </source>
</evidence>
<keyword evidence="6" id="KW-1185">Reference proteome</keyword>
<sequence>MSERTMPAADTLADRAGLVLDFAAIDAGMLAVVGGKAANLGVLTRAGLPVPPGMCLTTEAYRVVAASAHLDEVHDALARTAKEDVPALTALAGRARAALLAAPIPAEIADAVAAGYARLGDTVPVAVRSSATAEDLPFASFAGQQDTYLNVVGEDAVLDAVRRCWASLWTDRAVVYRAANGIDDRTVRLAVVVQRMVDSAVAGVMFTANPVTGHRHQAVIDASPGLGEAVVSGAVNPDHFVVDTPRRAIVDRRLGDKRLAIRSLPGGGTEHVTLDGGAEQACLSDAQVLALAELGERVEAHYGAPQDTEWAVDGDGTLWLTQARPVTTLFPLPDRPPASGGDTRVYFCFSVAQGVFRPITPMGMAAFRVIASGGAGLFGFPVADPLAGPAVFAPAGQRVFLDVTTAVRSTMGRTLVPKVLGVMEARSGEAISSLFGDPRLSNTRRSRLPFVRRVGRVAVKYRIPLRLLRTLARPARGLADVDAVGGELDRLLTVPEGATAAQRLDFVQRTLQAEVVHLVPRVMPVAAAGFVALGIADRLLGADAAVGDVQAVLRGIPNNVTTDMDLELWALAVRLRADAPSAALFGGSTVDELAHRYAAATMPPVARDGIAAFLARYGHRAVAEIDLGMPRWSDDPRYILGVLANYLRMDPGDPAVLTPDRLFAQGAAEAEAMVETLAQRASRRGRLRGRAVRTLLGRARALAGVRELPKYYMVRVIAACRAQLALVGAELAAEGRLAEAGDVYFVDLAEARAGLAGADLRDLVARRRQAYDDELRRRHIPRVLLSDGTEPGVTPAAAADGALTGTPASAGQVTGVARVIMDPVGAHLEPGEILVAPSTDPGWTPLFLTAGGLVMEMGGANSHGAVVAREYGIPAVVGVPDATGRITTGQLITVDGAAGTVTPS</sequence>
<keyword evidence="2" id="KW-0067">ATP-binding</keyword>
<dbReference type="GO" id="GO:0016301">
    <property type="term" value="F:kinase activity"/>
    <property type="evidence" value="ECO:0007669"/>
    <property type="project" value="InterPro"/>
</dbReference>
<evidence type="ECO:0000313" key="6">
    <source>
        <dbReference type="Proteomes" id="UP000601223"/>
    </source>
</evidence>